<dbReference type="InterPro" id="IPR012318">
    <property type="entry name" value="HTH_CRP"/>
</dbReference>
<dbReference type="SMART" id="SM00419">
    <property type="entry name" value="HTH_CRP"/>
    <property type="match status" value="1"/>
</dbReference>
<dbReference type="CDD" id="cd00038">
    <property type="entry name" value="CAP_ED"/>
    <property type="match status" value="1"/>
</dbReference>
<dbReference type="Gene3D" id="1.10.10.10">
    <property type="entry name" value="Winged helix-like DNA-binding domain superfamily/Winged helix DNA-binding domain"/>
    <property type="match status" value="1"/>
</dbReference>
<dbReference type="PROSITE" id="PS51063">
    <property type="entry name" value="HTH_CRP_2"/>
    <property type="match status" value="1"/>
</dbReference>
<evidence type="ECO:0000256" key="2">
    <source>
        <dbReference type="ARBA" id="ARBA00023125"/>
    </source>
</evidence>
<dbReference type="InterPro" id="IPR018490">
    <property type="entry name" value="cNMP-bd_dom_sf"/>
</dbReference>
<evidence type="ECO:0000313" key="5">
    <source>
        <dbReference type="EMBL" id="MBB3763572.1"/>
    </source>
</evidence>
<dbReference type="GO" id="GO:0006355">
    <property type="term" value="P:regulation of DNA-templated transcription"/>
    <property type="evidence" value="ECO:0007669"/>
    <property type="project" value="InterPro"/>
</dbReference>
<keyword evidence="2" id="KW-0238">DNA-binding</keyword>
<keyword evidence="3" id="KW-0804">Transcription</keyword>
<evidence type="ECO:0000256" key="1">
    <source>
        <dbReference type="ARBA" id="ARBA00023015"/>
    </source>
</evidence>
<dbReference type="SUPFAM" id="SSF51206">
    <property type="entry name" value="cAMP-binding domain-like"/>
    <property type="match status" value="1"/>
</dbReference>
<dbReference type="RefSeq" id="WP_183932906.1">
    <property type="nucleotide sequence ID" value="NZ_JACICF010000001.1"/>
</dbReference>
<dbReference type="Pfam" id="PF13545">
    <property type="entry name" value="HTH_Crp_2"/>
    <property type="match status" value="1"/>
</dbReference>
<dbReference type="AlphaFoldDB" id="A0A839Z1M1"/>
<keyword evidence="6" id="KW-1185">Reference proteome</keyword>
<dbReference type="EMBL" id="JACICF010000001">
    <property type="protein sequence ID" value="MBB3763572.1"/>
    <property type="molecule type" value="Genomic_DNA"/>
</dbReference>
<proteinExistence type="predicted"/>
<reference evidence="5 6" key="1">
    <citation type="submission" date="2020-08" db="EMBL/GenBank/DDBJ databases">
        <title>Genomic Encyclopedia of Type Strains, Phase IV (KMG-IV): sequencing the most valuable type-strain genomes for metagenomic binning, comparative biology and taxonomic classification.</title>
        <authorList>
            <person name="Goeker M."/>
        </authorList>
    </citation>
    <scope>NUCLEOTIDE SEQUENCE [LARGE SCALE GENOMIC DNA]</scope>
    <source>
        <strain evidence="5 6">DSM 24194</strain>
    </source>
</reference>
<dbReference type="SUPFAM" id="SSF46785">
    <property type="entry name" value="Winged helix' DNA-binding domain"/>
    <property type="match status" value="1"/>
</dbReference>
<evidence type="ECO:0000256" key="3">
    <source>
        <dbReference type="ARBA" id="ARBA00023163"/>
    </source>
</evidence>
<organism evidence="5 6">
    <name type="scientific">Sphingomicrobium lutaoense</name>
    <dbReference type="NCBI Taxonomy" id="515949"/>
    <lineage>
        <taxon>Bacteria</taxon>
        <taxon>Pseudomonadati</taxon>
        <taxon>Pseudomonadota</taxon>
        <taxon>Alphaproteobacteria</taxon>
        <taxon>Sphingomonadales</taxon>
        <taxon>Sphingomonadaceae</taxon>
        <taxon>Sphingomicrobium</taxon>
    </lineage>
</organism>
<dbReference type="InterPro" id="IPR036390">
    <property type="entry name" value="WH_DNA-bd_sf"/>
</dbReference>
<gene>
    <name evidence="5" type="ORF">FHS50_000595</name>
</gene>
<dbReference type="Proteomes" id="UP000578569">
    <property type="component" value="Unassembled WGS sequence"/>
</dbReference>
<evidence type="ECO:0000259" key="4">
    <source>
        <dbReference type="PROSITE" id="PS51063"/>
    </source>
</evidence>
<dbReference type="GO" id="GO:0003677">
    <property type="term" value="F:DNA binding"/>
    <property type="evidence" value="ECO:0007669"/>
    <property type="project" value="UniProtKB-KW"/>
</dbReference>
<keyword evidence="1" id="KW-0805">Transcription regulation</keyword>
<evidence type="ECO:0000313" key="6">
    <source>
        <dbReference type="Proteomes" id="UP000578569"/>
    </source>
</evidence>
<dbReference type="InterPro" id="IPR014710">
    <property type="entry name" value="RmlC-like_jellyroll"/>
</dbReference>
<name>A0A839Z1M1_9SPHN</name>
<dbReference type="InterPro" id="IPR036388">
    <property type="entry name" value="WH-like_DNA-bd_sf"/>
</dbReference>
<feature type="domain" description="HTH crp-type" evidence="4">
    <location>
        <begin position="146"/>
        <end position="218"/>
    </location>
</feature>
<protein>
    <submittedName>
        <fullName evidence="5">CRP-like cAMP-binding protein</fullName>
    </submittedName>
</protein>
<comment type="caution">
    <text evidence="5">The sequence shown here is derived from an EMBL/GenBank/DDBJ whole genome shotgun (WGS) entry which is preliminary data.</text>
</comment>
<dbReference type="InterPro" id="IPR000595">
    <property type="entry name" value="cNMP-bd_dom"/>
</dbReference>
<dbReference type="Gene3D" id="2.60.120.10">
    <property type="entry name" value="Jelly Rolls"/>
    <property type="match status" value="1"/>
</dbReference>
<sequence>MARGDNGVDLKATLIKVGLDEESAEALAAIPHKTVQVDPRRAFREPGSPRDEVMFVRSGILCKYKSDGSGRRQIVSLRFPGEGILPSPSNADYGLQAIVRSEVMVGKAEDFYPIVQANPAINPFLFRLVQREASISHEWLLNCGRRDSATRVAHFLCEVAARTGVDGVETPLKMPFTQQQIADITGQTSVNVNRVFADLERRKLIRREGRTIFFLDPVELQRVGSFNPSYLLGQTSFT</sequence>
<accession>A0A839Z1M1</accession>